<keyword evidence="8" id="KW-0539">Nucleus</keyword>
<evidence type="ECO:0000256" key="6">
    <source>
        <dbReference type="ARBA" id="ARBA00023125"/>
    </source>
</evidence>
<dbReference type="InterPro" id="IPR027417">
    <property type="entry name" value="P-loop_NTPase"/>
</dbReference>
<keyword evidence="6" id="KW-0238">DNA-binding</keyword>
<dbReference type="PANTHER" id="PTHR11361:SF35">
    <property type="entry name" value="DNA MISMATCH REPAIR PROTEIN MSH2"/>
    <property type="match status" value="1"/>
</dbReference>
<evidence type="ECO:0000256" key="2">
    <source>
        <dbReference type="ARBA" id="ARBA00006271"/>
    </source>
</evidence>
<dbReference type="FunFam" id="3.30.420.110:FF:000002">
    <property type="entry name" value="DNA mismatch repair protein"/>
    <property type="match status" value="1"/>
</dbReference>
<dbReference type="Gene3D" id="3.30.420.110">
    <property type="entry name" value="MutS, connector domain"/>
    <property type="match status" value="1"/>
</dbReference>
<dbReference type="PIRSF" id="PIRSF005813">
    <property type="entry name" value="MSH2"/>
    <property type="match status" value="1"/>
</dbReference>
<dbReference type="InterPro" id="IPR007696">
    <property type="entry name" value="DNA_mismatch_repair_MutS_core"/>
</dbReference>
<evidence type="ECO:0000256" key="1">
    <source>
        <dbReference type="ARBA" id="ARBA00004123"/>
    </source>
</evidence>
<dbReference type="Gene3D" id="1.10.1420.10">
    <property type="match status" value="2"/>
</dbReference>
<proteinExistence type="inferred from homology"/>
<dbReference type="GO" id="GO:0032301">
    <property type="term" value="C:MutSalpha complex"/>
    <property type="evidence" value="ECO:0007669"/>
    <property type="project" value="TreeGrafter"/>
</dbReference>
<dbReference type="PANTHER" id="PTHR11361">
    <property type="entry name" value="DNA MISMATCH REPAIR PROTEIN MUTS FAMILY MEMBER"/>
    <property type="match status" value="1"/>
</dbReference>
<dbReference type="SMART" id="SM00534">
    <property type="entry name" value="MUTSac"/>
    <property type="match status" value="1"/>
</dbReference>
<evidence type="ECO:0000313" key="10">
    <source>
        <dbReference type="EMBL" id="KAJ8919097.1"/>
    </source>
</evidence>
<dbReference type="SUPFAM" id="SSF48334">
    <property type="entry name" value="DNA repair protein MutS, domain III"/>
    <property type="match status" value="1"/>
</dbReference>
<dbReference type="InterPro" id="IPR036187">
    <property type="entry name" value="DNA_mismatch_repair_MutS_sf"/>
</dbReference>
<organism evidence="10 11">
    <name type="scientific">Exocentrus adspersus</name>
    <dbReference type="NCBI Taxonomy" id="1586481"/>
    <lineage>
        <taxon>Eukaryota</taxon>
        <taxon>Metazoa</taxon>
        <taxon>Ecdysozoa</taxon>
        <taxon>Arthropoda</taxon>
        <taxon>Hexapoda</taxon>
        <taxon>Insecta</taxon>
        <taxon>Pterygota</taxon>
        <taxon>Neoptera</taxon>
        <taxon>Endopterygota</taxon>
        <taxon>Coleoptera</taxon>
        <taxon>Polyphaga</taxon>
        <taxon>Cucujiformia</taxon>
        <taxon>Chrysomeloidea</taxon>
        <taxon>Cerambycidae</taxon>
        <taxon>Lamiinae</taxon>
        <taxon>Acanthocinini</taxon>
        <taxon>Exocentrus</taxon>
    </lineage>
</organism>
<dbReference type="InterPro" id="IPR036678">
    <property type="entry name" value="MutS_con_dom_sf"/>
</dbReference>
<dbReference type="InterPro" id="IPR011184">
    <property type="entry name" value="DNA_mismatch_repair_Msh2"/>
</dbReference>
<protein>
    <recommendedName>
        <fullName evidence="9">DNA mismatch repair proteins mutS family domain-containing protein</fullName>
    </recommendedName>
</protein>
<dbReference type="InterPro" id="IPR045076">
    <property type="entry name" value="MutS"/>
</dbReference>
<dbReference type="SMART" id="SM00533">
    <property type="entry name" value="MUTSd"/>
    <property type="match status" value="1"/>
</dbReference>
<comment type="caution">
    <text evidence="10">The sequence shown here is derived from an EMBL/GenBank/DDBJ whole genome shotgun (WGS) entry which is preliminary data.</text>
</comment>
<evidence type="ECO:0000256" key="4">
    <source>
        <dbReference type="ARBA" id="ARBA00022763"/>
    </source>
</evidence>
<evidence type="ECO:0000256" key="5">
    <source>
        <dbReference type="ARBA" id="ARBA00022840"/>
    </source>
</evidence>
<dbReference type="AlphaFoldDB" id="A0AAV8VXK8"/>
<evidence type="ECO:0000256" key="8">
    <source>
        <dbReference type="ARBA" id="ARBA00023242"/>
    </source>
</evidence>
<keyword evidence="5" id="KW-0067">ATP-binding</keyword>
<comment type="similarity">
    <text evidence="2">Belongs to the DNA mismatch repair MutS family.</text>
</comment>
<keyword evidence="4" id="KW-0227">DNA damage</keyword>
<evidence type="ECO:0000259" key="9">
    <source>
        <dbReference type="PROSITE" id="PS00486"/>
    </source>
</evidence>
<gene>
    <name evidence="10" type="ORF">NQ315_012082</name>
</gene>
<dbReference type="Pfam" id="PF00488">
    <property type="entry name" value="MutS_V"/>
    <property type="match status" value="1"/>
</dbReference>
<comment type="subcellular location">
    <subcellularLocation>
        <location evidence="1">Nucleus</location>
    </subcellularLocation>
</comment>
<evidence type="ECO:0000256" key="3">
    <source>
        <dbReference type="ARBA" id="ARBA00022741"/>
    </source>
</evidence>
<dbReference type="GO" id="GO:0006312">
    <property type="term" value="P:mitotic recombination"/>
    <property type="evidence" value="ECO:0007669"/>
    <property type="project" value="TreeGrafter"/>
</dbReference>
<reference evidence="10 11" key="1">
    <citation type="journal article" date="2023" name="Insect Mol. Biol.">
        <title>Genome sequencing provides insights into the evolution of gene families encoding plant cell wall-degrading enzymes in longhorned beetles.</title>
        <authorList>
            <person name="Shin N.R."/>
            <person name="Okamura Y."/>
            <person name="Kirsch R."/>
            <person name="Pauchet Y."/>
        </authorList>
    </citation>
    <scope>NUCLEOTIDE SEQUENCE [LARGE SCALE GENOMIC DNA]</scope>
    <source>
        <strain evidence="10">EAD_L_NR</strain>
    </source>
</reference>
<keyword evidence="7" id="KW-0234">DNA repair</keyword>
<feature type="domain" description="DNA mismatch repair proteins mutS family" evidence="9">
    <location>
        <begin position="674"/>
        <end position="690"/>
    </location>
</feature>
<dbReference type="InterPro" id="IPR007861">
    <property type="entry name" value="DNA_mismatch_repair_MutS_clamp"/>
</dbReference>
<dbReference type="InterPro" id="IPR007860">
    <property type="entry name" value="DNA_mmatch_repair_MutS_con_dom"/>
</dbReference>
<evidence type="ECO:0000256" key="7">
    <source>
        <dbReference type="ARBA" id="ARBA00023204"/>
    </source>
</evidence>
<dbReference type="Proteomes" id="UP001159042">
    <property type="component" value="Unassembled WGS sequence"/>
</dbReference>
<dbReference type="SUPFAM" id="SSF53150">
    <property type="entry name" value="DNA repair protein MutS, domain II"/>
    <property type="match status" value="1"/>
</dbReference>
<dbReference type="GO" id="GO:0005524">
    <property type="term" value="F:ATP binding"/>
    <property type="evidence" value="ECO:0007669"/>
    <property type="project" value="UniProtKB-KW"/>
</dbReference>
<keyword evidence="3" id="KW-0547">Nucleotide-binding</keyword>
<evidence type="ECO:0000313" key="11">
    <source>
        <dbReference type="Proteomes" id="UP001159042"/>
    </source>
</evidence>
<dbReference type="Pfam" id="PF05188">
    <property type="entry name" value="MutS_II"/>
    <property type="match status" value="1"/>
</dbReference>
<dbReference type="GO" id="GO:0140664">
    <property type="term" value="F:ATP-dependent DNA damage sensor activity"/>
    <property type="evidence" value="ECO:0007669"/>
    <property type="project" value="InterPro"/>
</dbReference>
<dbReference type="GO" id="GO:0006298">
    <property type="term" value="P:mismatch repair"/>
    <property type="evidence" value="ECO:0007669"/>
    <property type="project" value="InterPro"/>
</dbReference>
<keyword evidence="11" id="KW-1185">Reference proteome</keyword>
<dbReference type="InterPro" id="IPR000432">
    <property type="entry name" value="DNA_mismatch_repair_MutS_C"/>
</dbReference>
<dbReference type="PROSITE" id="PS00486">
    <property type="entry name" value="DNA_MISMATCH_REPAIR_2"/>
    <property type="match status" value="1"/>
</dbReference>
<dbReference type="Gene3D" id="3.40.50.300">
    <property type="entry name" value="P-loop containing nucleotide triphosphate hydrolases"/>
    <property type="match status" value="1"/>
</dbReference>
<dbReference type="Gene3D" id="3.40.1170.10">
    <property type="entry name" value="DNA repair protein MutS, domain I"/>
    <property type="match status" value="1"/>
</dbReference>
<dbReference type="EMBL" id="JANEYG010000020">
    <property type="protein sequence ID" value="KAJ8919097.1"/>
    <property type="molecule type" value="Genomic_DNA"/>
</dbReference>
<dbReference type="FunFam" id="3.40.50.300:FF:001115">
    <property type="entry name" value="DNA mismatch repair protein MSH2"/>
    <property type="match status" value="1"/>
</dbReference>
<dbReference type="SUPFAM" id="SSF52540">
    <property type="entry name" value="P-loop containing nucleoside triphosphate hydrolases"/>
    <property type="match status" value="1"/>
</dbReference>
<name>A0AAV8VXK8_9CUCU</name>
<dbReference type="InterPro" id="IPR016151">
    <property type="entry name" value="DNA_mismatch_repair_MutS_N"/>
</dbReference>
<dbReference type="GO" id="GO:0043570">
    <property type="term" value="P:maintenance of DNA repeat elements"/>
    <property type="evidence" value="ECO:0007669"/>
    <property type="project" value="UniProtKB-ARBA"/>
</dbReference>
<sequence length="855" mass="96617">MGDQPKLSYVCLNKSQFELFLRELLLIRQYRVEVYTKASPKNNDWHLEYKGSPGNLSQFEDILFENCNIEFSNSVMGVRIIQGKTLAISCINITEAKFEVCEISDTECFSELEALIAQIGPKECVMPVGDSPELVSLKNVLERNGILVAKVKRSDFSDEDIIQDLNRLLYFHEDQQRNCSAFTETNLKEAMGCLQAIIKFLNLTGDERNFNQFKLSSLDAHRFVRLDNAALYALNVLPKPGSRTVESSVINPNASKTSSLKGILDNCVTAQGRRLLEQWIKQPLKDYNLINDRLDVVEALVKDPETRTLLIKDCLPRLTDLMPLSRKISCKRGKLQDCYRIYQTVTSIPILLQTLRNTENKCTKAMLIDPISDILMDLQNYQSMIEQTLDLELVDRGEFLVKCSFDDDLNELHIKKEKIGEKMQKVLRHAATDLGFEEGKTIKLECNDQHGYFFRVTLKEEQALRRSKNYTIIDAIKGGVRFTNDKLTDLNRDYEIIKDEYMDRQKTVVAEIFEVAAGYAESLRNLNVLLATIDVLVSFATAAVAARIPYVRPKLLKEESGVLSLKKVRHPCLEAQDHVSFIPNNANFDQTDKLLYIITGPNMCGKSTYIRSVGTCVLMAHIGSLVPCEEATLSLVDGILVRVGADDSQLKGLSTFMLEMIETSTIIESATKNSLVIIDELGRGTSTYDGCGIAWAIAEHLATQIKCFSLFATHYHEITRLAEMNSHVGNLHVTAVTTNNTITPLYQVREGECDKSYGVHCARMVGFPEDVIQDSIEYQKKLEHYNGMKFISNFEQSLKRKIIEEGDAIVKNTIKKLKSMDINNMSDSELTKILKDLKNDIESGENLFIKGLLSV</sequence>
<dbReference type="GO" id="GO:0030983">
    <property type="term" value="F:mismatched DNA binding"/>
    <property type="evidence" value="ECO:0007669"/>
    <property type="project" value="InterPro"/>
</dbReference>
<accession>A0AAV8VXK8</accession>
<dbReference type="Pfam" id="PF05192">
    <property type="entry name" value="MutS_III"/>
    <property type="match status" value="1"/>
</dbReference>
<dbReference type="Pfam" id="PF05190">
    <property type="entry name" value="MutS_IV"/>
    <property type="match status" value="1"/>
</dbReference>